<feature type="transmembrane region" description="Helical" evidence="1">
    <location>
        <begin position="100"/>
        <end position="123"/>
    </location>
</feature>
<dbReference type="RefSeq" id="WP_013841344.1">
    <property type="nucleotide sequence ID" value="NC_015589.1"/>
</dbReference>
<reference evidence="2 3" key="2">
    <citation type="journal article" date="2012" name="Stand. Genomic Sci.">
        <title>Complete genome sequence of the sulfate-reducing firmicute Desulfotomaculum ruminis type strain (DL(T)).</title>
        <authorList>
            <person name="Spring S."/>
            <person name="Visser M."/>
            <person name="Lu M."/>
            <person name="Copeland A."/>
            <person name="Lapidus A."/>
            <person name="Lucas S."/>
            <person name="Cheng J.F."/>
            <person name="Han C."/>
            <person name="Tapia R."/>
            <person name="Goodwin L.A."/>
            <person name="Pitluck S."/>
            <person name="Ivanova N."/>
            <person name="Land M."/>
            <person name="Hauser L."/>
            <person name="Larimer F."/>
            <person name="Rohde M."/>
            <person name="Goker M."/>
            <person name="Detter J.C."/>
            <person name="Kyrpides N.C."/>
            <person name="Woyke T."/>
            <person name="Schaap P.J."/>
            <person name="Plugge C.M."/>
            <person name="Muyzer G."/>
            <person name="Kuever J."/>
            <person name="Pereira I.A."/>
            <person name="Parshina S.N."/>
            <person name="Bernier-Latmani R."/>
            <person name="Stams A.J."/>
            <person name="Klenk H.P."/>
        </authorList>
    </citation>
    <scope>NUCLEOTIDE SEQUENCE [LARGE SCALE GENOMIC DNA]</scope>
    <source>
        <strain evidence="3">ATCC 23193 / DSM 2154 / NCIB 8452 / DL</strain>
    </source>
</reference>
<dbReference type="GO" id="GO:0015648">
    <property type="term" value="F:lipid-linked peptidoglycan transporter activity"/>
    <property type="evidence" value="ECO:0007669"/>
    <property type="project" value="UniProtKB-UniRule"/>
</dbReference>
<feature type="transmembrane region" description="Helical" evidence="1">
    <location>
        <begin position="35"/>
        <end position="54"/>
    </location>
</feature>
<proteinExistence type="inferred from homology"/>
<organism evidence="2 3">
    <name type="scientific">Desulforamulus ruminis (strain ATCC 23193 / DSM 2154 / NCIMB 8452 / DL)</name>
    <name type="common">Desulfotomaculum ruminis</name>
    <dbReference type="NCBI Taxonomy" id="696281"/>
    <lineage>
        <taxon>Bacteria</taxon>
        <taxon>Bacillati</taxon>
        <taxon>Bacillota</taxon>
        <taxon>Clostridia</taxon>
        <taxon>Eubacteriales</taxon>
        <taxon>Peptococcaceae</taxon>
        <taxon>Desulforamulus</taxon>
    </lineage>
</organism>
<comment type="subcellular location">
    <subcellularLocation>
        <location evidence="1">Cell membrane</location>
        <topology evidence="1">Multi-pass membrane protein</topology>
    </subcellularLocation>
</comment>
<dbReference type="GO" id="GO:0009252">
    <property type="term" value="P:peptidoglycan biosynthetic process"/>
    <property type="evidence" value="ECO:0007669"/>
    <property type="project" value="UniProtKB-UniRule"/>
</dbReference>
<keyword evidence="1" id="KW-0472">Membrane</keyword>
<dbReference type="Proteomes" id="UP000009234">
    <property type="component" value="Chromosome"/>
</dbReference>
<evidence type="ECO:0000313" key="2">
    <source>
        <dbReference type="EMBL" id="AEG59573.1"/>
    </source>
</evidence>
<comment type="function">
    <text evidence="1">Involved in peptidoglycan biosynthesis. Transports lipid-linked peptidoglycan precursors from the inner to the outer leaflet of the cytoplasmic membrane.</text>
</comment>
<dbReference type="STRING" id="696281.Desru_1299"/>
<keyword evidence="1" id="KW-0961">Cell wall biogenesis/degradation</keyword>
<keyword evidence="1" id="KW-1133">Transmembrane helix</keyword>
<feature type="transmembrane region" description="Helical" evidence="1">
    <location>
        <begin position="179"/>
        <end position="204"/>
    </location>
</feature>
<keyword evidence="1" id="KW-1003">Cell membrane</keyword>
<dbReference type="UniPathway" id="UPA00219"/>
<reference evidence="3" key="1">
    <citation type="submission" date="2011-05" db="EMBL/GenBank/DDBJ databases">
        <title>Complete sequence of Desulfotomaculum ruminis DSM 2154.</title>
        <authorList>
            <person name="Lucas S."/>
            <person name="Copeland A."/>
            <person name="Lapidus A."/>
            <person name="Cheng J.-F."/>
            <person name="Goodwin L."/>
            <person name="Pitluck S."/>
            <person name="Lu M."/>
            <person name="Detter J.C."/>
            <person name="Han C."/>
            <person name="Tapia R."/>
            <person name="Land M."/>
            <person name="Hauser L."/>
            <person name="Kyrpides N."/>
            <person name="Ivanova N."/>
            <person name="Mikhailova N."/>
            <person name="Pagani I."/>
            <person name="Stams A.J.M."/>
            <person name="Plugge C.M."/>
            <person name="Muyzer G."/>
            <person name="Kuever J."/>
            <person name="Parshina S.N."/>
            <person name="Ivanova A.E."/>
            <person name="Nazina T.N."/>
            <person name="Brambilla E."/>
            <person name="Spring S."/>
            <person name="Klenk H.-P."/>
            <person name="Woyke T."/>
        </authorList>
    </citation>
    <scope>NUCLEOTIDE SEQUENCE [LARGE SCALE GENOMIC DNA]</scope>
    <source>
        <strain evidence="3">ATCC 23193 / DSM 2154 / NCIB 8452 / DL</strain>
    </source>
</reference>
<comment type="caution">
    <text evidence="1">Lacks conserved residue(s) required for the propagation of feature annotation.</text>
</comment>
<protein>
    <recommendedName>
        <fullName evidence="1">Lipid II flippase Amj</fullName>
    </recommendedName>
</protein>
<dbReference type="OrthoDB" id="7888986at2"/>
<dbReference type="KEGG" id="dru:Desru_1299"/>
<dbReference type="Pfam" id="PF10997">
    <property type="entry name" value="Amj"/>
    <property type="match status" value="1"/>
</dbReference>
<comment type="pathway">
    <text evidence="1">Cell wall biogenesis; peptidoglycan biosynthesis.</text>
</comment>
<dbReference type="AlphaFoldDB" id="F6DPJ6"/>
<dbReference type="GO" id="GO:0071555">
    <property type="term" value="P:cell wall organization"/>
    <property type="evidence" value="ECO:0007669"/>
    <property type="project" value="UniProtKB-KW"/>
</dbReference>
<keyword evidence="1" id="KW-0812">Transmembrane</keyword>
<keyword evidence="1" id="KW-0133">Cell shape</keyword>
<evidence type="ECO:0000256" key="1">
    <source>
        <dbReference type="HAMAP-Rule" id="MF_02077"/>
    </source>
</evidence>
<name>F6DPJ6_DESRL</name>
<dbReference type="HOGENOM" id="CLU_059888_1_0_9"/>
<dbReference type="GO" id="GO:0008360">
    <property type="term" value="P:regulation of cell shape"/>
    <property type="evidence" value="ECO:0007669"/>
    <property type="project" value="UniProtKB-KW"/>
</dbReference>
<keyword evidence="3" id="KW-1185">Reference proteome</keyword>
<dbReference type="EMBL" id="CP002780">
    <property type="protein sequence ID" value="AEG59573.1"/>
    <property type="molecule type" value="Genomic_DNA"/>
</dbReference>
<accession>F6DPJ6</accession>
<dbReference type="eggNOG" id="ENOG502ZBN3">
    <property type="taxonomic scope" value="Bacteria"/>
</dbReference>
<feature type="transmembrane region" description="Helical" evidence="1">
    <location>
        <begin position="216"/>
        <end position="235"/>
    </location>
</feature>
<keyword evidence="1" id="KW-0813">Transport</keyword>
<dbReference type="HAMAP" id="MF_02077">
    <property type="entry name" value="Amj_flippase"/>
    <property type="match status" value="1"/>
</dbReference>
<gene>
    <name evidence="1" type="primary">amj</name>
    <name evidence="2" type="ordered locus">Desru_1299</name>
</gene>
<feature type="transmembrane region" description="Helical" evidence="1">
    <location>
        <begin position="255"/>
        <end position="280"/>
    </location>
</feature>
<dbReference type="GO" id="GO:0005886">
    <property type="term" value="C:plasma membrane"/>
    <property type="evidence" value="ECO:0007669"/>
    <property type="project" value="UniProtKB-SubCell"/>
</dbReference>
<sequence>MERLLAVVVLTAIIHLINTLIYAVRPAGVITRRLATAYSLFNVIFLVAQTANMLQAPLLGSIIDLAVGRGVEAAGSGVNLLNTPVYQQELLILDYQFRTIILGATVGTLIGALFIPMFITFFVKGIDVFGEVKSIPKMLGMMIFSPGKMARMAKSAVRIPNRQFFKQVLSEKVTIPKKFLILNIFITGIFTTSVLSSLYACALYPEFRTTASMLSGIINGIATILFATVVDPTAAGLTDQALRGERPEADIKQMSFYLALTRFLGTILAQLFFVPAAWIIKYVAEMIARGGI</sequence>
<evidence type="ECO:0000313" key="3">
    <source>
        <dbReference type="Proteomes" id="UP000009234"/>
    </source>
</evidence>
<comment type="similarity">
    <text evidence="1">Belongs to the Amj family.</text>
</comment>
<dbReference type="InterPro" id="IPR021260">
    <property type="entry name" value="Amj"/>
</dbReference>
<keyword evidence="1" id="KW-0573">Peptidoglycan synthesis</keyword>